<keyword evidence="2" id="KW-0645">Protease</keyword>
<dbReference type="EMBL" id="AP023420">
    <property type="protein sequence ID" value="BCK83333.1"/>
    <property type="molecule type" value="Genomic_DNA"/>
</dbReference>
<proteinExistence type="inferred from homology"/>
<evidence type="ECO:0000256" key="2">
    <source>
        <dbReference type="ARBA" id="ARBA00022670"/>
    </source>
</evidence>
<evidence type="ECO:0000256" key="6">
    <source>
        <dbReference type="ARBA" id="ARBA00044538"/>
    </source>
</evidence>
<gene>
    <name evidence="7" type="ORF">MM59RIKEN_06520</name>
</gene>
<evidence type="ECO:0000256" key="4">
    <source>
        <dbReference type="ARBA" id="ARBA00022807"/>
    </source>
</evidence>
<dbReference type="InterPro" id="IPR036764">
    <property type="entry name" value="Peptidase_Prp_sf"/>
</dbReference>
<organism evidence="7 8">
    <name type="scientific">Pusillibacter faecalis</name>
    <dbReference type="NCBI Taxonomy" id="2714358"/>
    <lineage>
        <taxon>Bacteria</taxon>
        <taxon>Bacillati</taxon>
        <taxon>Bacillota</taxon>
        <taxon>Clostridia</taxon>
        <taxon>Eubacteriales</taxon>
        <taxon>Oscillospiraceae</taxon>
        <taxon>Pusillibacter</taxon>
    </lineage>
</organism>
<evidence type="ECO:0000313" key="7">
    <source>
        <dbReference type="EMBL" id="BCK83333.1"/>
    </source>
</evidence>
<dbReference type="InterPro" id="IPR007422">
    <property type="entry name" value="Peptidase_Prp"/>
</dbReference>
<sequence length="116" mass="12527">MTTVQFRMEGGRITGFDAVGHSGYAEEGTDIVCAAVTSAVRLVEATVNDVLGLAASVKVREKDAAILFRLPGGLDPMTENTCQSLLTGLMVYFTQLHDEYPDNVEVLEEDEPSSPF</sequence>
<dbReference type="Pfam" id="PF04327">
    <property type="entry name" value="Peptidase_Prp"/>
    <property type="match status" value="1"/>
</dbReference>
<dbReference type="PANTHER" id="PTHR39178">
    <property type="entry name" value="HYPOTHETICAL RIBOSOME-ASSOCIATED PROTEIN"/>
    <property type="match status" value="1"/>
</dbReference>
<dbReference type="GO" id="GO:0008234">
    <property type="term" value="F:cysteine-type peptidase activity"/>
    <property type="evidence" value="ECO:0007669"/>
    <property type="project" value="UniProtKB-KW"/>
</dbReference>
<accession>A0A810QFN2</accession>
<dbReference type="KEGG" id="pfaa:MM59RIKEN_06520"/>
<dbReference type="Gene3D" id="3.30.70.1490">
    <property type="entry name" value="Cysteine protease Prp"/>
    <property type="match status" value="1"/>
</dbReference>
<reference evidence="7" key="1">
    <citation type="submission" date="2020-09" db="EMBL/GenBank/DDBJ databases">
        <title>New species isolated from human feces.</title>
        <authorList>
            <person name="Kitahara M."/>
            <person name="Shigeno Y."/>
            <person name="Shime M."/>
            <person name="Matsumoto Y."/>
            <person name="Nakamura S."/>
            <person name="Motooka D."/>
            <person name="Fukuoka S."/>
            <person name="Nishikawa H."/>
            <person name="Benno Y."/>
        </authorList>
    </citation>
    <scope>NUCLEOTIDE SEQUENCE</scope>
    <source>
        <strain evidence="7">MM59</strain>
    </source>
</reference>
<dbReference type="PANTHER" id="PTHR39178:SF1">
    <property type="entry name" value="RIBOSOMAL-PROCESSING CYSTEINE PROTEASE PRP"/>
    <property type="match status" value="1"/>
</dbReference>
<evidence type="ECO:0000256" key="3">
    <source>
        <dbReference type="ARBA" id="ARBA00022801"/>
    </source>
</evidence>
<dbReference type="AlphaFoldDB" id="A0A810QFN2"/>
<name>A0A810QFN2_9FIRM</name>
<protein>
    <recommendedName>
        <fullName evidence="6">Ribosomal processing cysteine protease Prp</fullName>
    </recommendedName>
</protein>
<dbReference type="RefSeq" id="WP_187032254.1">
    <property type="nucleotide sequence ID" value="NZ_AP023420.1"/>
</dbReference>
<evidence type="ECO:0000256" key="5">
    <source>
        <dbReference type="ARBA" id="ARBA00044503"/>
    </source>
</evidence>
<dbReference type="SUPFAM" id="SSF118010">
    <property type="entry name" value="TM1457-like"/>
    <property type="match status" value="1"/>
</dbReference>
<dbReference type="Proteomes" id="UP000679848">
    <property type="component" value="Chromosome"/>
</dbReference>
<comment type="similarity">
    <text evidence="5">Belongs to the Prp family.</text>
</comment>
<keyword evidence="8" id="KW-1185">Reference proteome</keyword>
<keyword evidence="1" id="KW-0690">Ribosome biogenesis</keyword>
<dbReference type="GO" id="GO:0006508">
    <property type="term" value="P:proteolysis"/>
    <property type="evidence" value="ECO:0007669"/>
    <property type="project" value="UniProtKB-KW"/>
</dbReference>
<dbReference type="GO" id="GO:0042254">
    <property type="term" value="P:ribosome biogenesis"/>
    <property type="evidence" value="ECO:0007669"/>
    <property type="project" value="UniProtKB-KW"/>
</dbReference>
<keyword evidence="3" id="KW-0378">Hydrolase</keyword>
<keyword evidence="4" id="KW-0788">Thiol protease</keyword>
<dbReference type="CDD" id="cd16332">
    <property type="entry name" value="Prp-like"/>
    <property type="match status" value="1"/>
</dbReference>
<evidence type="ECO:0000313" key="8">
    <source>
        <dbReference type="Proteomes" id="UP000679848"/>
    </source>
</evidence>
<evidence type="ECO:0000256" key="1">
    <source>
        <dbReference type="ARBA" id="ARBA00022517"/>
    </source>
</evidence>